<dbReference type="GO" id="GO:0000224">
    <property type="term" value="F:peptide-N4-(N-acetyl-beta-glucosaminyl)asparagine amidase activity"/>
    <property type="evidence" value="ECO:0007669"/>
    <property type="project" value="TreeGrafter"/>
</dbReference>
<comment type="caution">
    <text evidence="5">The sequence shown here is derived from an EMBL/GenBank/DDBJ whole genome shotgun (WGS) entry which is preliminary data.</text>
</comment>
<keyword evidence="5" id="KW-0378">Hydrolase</keyword>
<dbReference type="EC" id="3.2.1.-" evidence="5"/>
<dbReference type="GO" id="GO:0005829">
    <property type="term" value="C:cytosol"/>
    <property type="evidence" value="ECO:0007669"/>
    <property type="project" value="TreeGrafter"/>
</dbReference>
<sequence length="1171" mass="134365">MRVKFFVILFLSTSFLFSQNLTKYVNPFMGTNGHGHVYPGATVPFGMVQLSPDNGRGGWDWCSGYNFSDSLIAGFSHTHLSGTGIGDLCDISYMPAVFKDDISESTLVKKNFQTKFKHKNEKASPGFYSVQLDNKIKVELTTALRTGLQHYTFPNEQNKYVKLDLGFAINWDTPIETYIKVINPQKIVGYRLSKGWAEDQRVYFVSEFSKPFSKFIIANDTVAYENISELKSKKAKVILKFDENDLLIKTAISSVSIENAEQNMIADNVDWNFNKVKLEAENLWNKELSKIIAKSKDKNLLTTFYTSLYRTMLAPIIFNDANGEYKGADGNIHKAENFTRYSIFSLWDTFRAEHPLFTITQSERVNDLINSMLAHCREYGLLPVWELLGNETNCMIGYHAVPIIADAILKGYNGFDHREAYTAMKLSAMQDQFGLKLYRELGYIPADSINESVSRTLEYAYDDWCIAQVAKKLGEEEDYKYFLSRSEFYKNVFDPVTGFMRGKFADGKWRTPFNPKISDHRTHDFTEANSWQYSFFVPHDVQGLINLHGKDKFIQKLDSLFTSDSIVEGEKVSPDISGMIGQYAHGNEPSHHAAYLFNFVGQSWKTQKYVNKILRTLYNSTPDGLCGNEDCGQMSAWYVLSALGIYSFNPADQNYLIGSPLFDEVIINLSNGKKFKIAAKNVSSKNIFIQNAKLNGKTLTRSFITHEEIIKGGNLTFVMSSKPNKKLWSDKNSFPLSETKICDAKELNKLEYAEKVKQEFLHAWNAYKKYAWGFDELKPISKAFRNWYDETLLMTPIDAFSTLKLMKLENEADEVKKLIFENLSFDKNFFVSNFEITIRLLGGLLSAYQLDGDKRFLNLAEDLGKRLLTVFNSQTGMPYQQVNLKTGETKGKISNPAEIGTLMLEFGTLSKLTGNPNFYIKAKKAFVECFNRRTSIGLVGTSINVETGEWINKESHISGMIDSYYEYMIKSYLLFKDEDFKKMFDESIASVNKYLYEENQTGAWYGRCDMNSGKIRRKLFGALDAFISAVLVMGGDINRAEKVQESCYRMWNQFGIEPEEFNYETFEITNPHYVLRPEIIESAFYLYRATHNSKYLEMGKNFLESFQKYCKLDEGYASLKNVMSKEKFDKMESFLLAETFKYLYLIFAPEETLDLSKYVFNTEAHPLKIDN</sequence>
<organism evidence="5 6">
    <name type="scientific">Stygiobacter electus</name>
    <dbReference type="NCBI Taxonomy" id="3032292"/>
    <lineage>
        <taxon>Bacteria</taxon>
        <taxon>Pseudomonadati</taxon>
        <taxon>Ignavibacteriota</taxon>
        <taxon>Ignavibacteria</taxon>
        <taxon>Ignavibacteriales</taxon>
        <taxon>Melioribacteraceae</taxon>
        <taxon>Stygiobacter</taxon>
    </lineage>
</organism>
<keyword evidence="6" id="KW-1185">Reference proteome</keyword>
<evidence type="ECO:0000313" key="5">
    <source>
        <dbReference type="EMBL" id="MDF1613194.1"/>
    </source>
</evidence>
<dbReference type="Gene3D" id="1.50.10.10">
    <property type="match status" value="1"/>
</dbReference>
<dbReference type="Pfam" id="PF17678">
    <property type="entry name" value="Glyco_hydro_92N"/>
    <property type="match status" value="1"/>
</dbReference>
<dbReference type="RefSeq" id="WP_321536967.1">
    <property type="nucleotide sequence ID" value="NZ_JARGDL010000030.1"/>
</dbReference>
<dbReference type="GO" id="GO:0030246">
    <property type="term" value="F:carbohydrate binding"/>
    <property type="evidence" value="ECO:0007669"/>
    <property type="project" value="InterPro"/>
</dbReference>
<feature type="domain" description="Glycosyl hydrolase family 92 N-terminal" evidence="4">
    <location>
        <begin position="24"/>
        <end position="253"/>
    </location>
</feature>
<dbReference type="NCBIfam" id="TIGR01180">
    <property type="entry name" value="aman2_put"/>
    <property type="match status" value="1"/>
</dbReference>
<dbReference type="GO" id="GO:0005975">
    <property type="term" value="P:carbohydrate metabolic process"/>
    <property type="evidence" value="ECO:0007669"/>
    <property type="project" value="InterPro"/>
</dbReference>
<keyword evidence="5" id="KW-0326">Glycosidase</keyword>
<dbReference type="Gene3D" id="3.30.2080.10">
    <property type="entry name" value="GH92 mannosidase domain"/>
    <property type="match status" value="1"/>
</dbReference>
<dbReference type="Gene3D" id="1.20.1050.60">
    <property type="entry name" value="alpha-1,2-mannosidase"/>
    <property type="match status" value="1"/>
</dbReference>
<proteinExistence type="inferred from homology"/>
<dbReference type="FunFam" id="1.20.1050.60:FF:000001">
    <property type="entry name" value="Putative alpha-1,2-mannosidase"/>
    <property type="match status" value="1"/>
</dbReference>
<dbReference type="Pfam" id="PF07971">
    <property type="entry name" value="Glyco_hydro_92"/>
    <property type="match status" value="1"/>
</dbReference>
<accession>A0AAE3P315</accession>
<feature type="domain" description="Glycosyl hydrolase family 92" evidence="3">
    <location>
        <begin position="259"/>
        <end position="720"/>
    </location>
</feature>
<dbReference type="Proteomes" id="UP001221302">
    <property type="component" value="Unassembled WGS sequence"/>
</dbReference>
<dbReference type="Gene3D" id="2.70.98.10">
    <property type="match status" value="1"/>
</dbReference>
<dbReference type="InterPro" id="IPR005887">
    <property type="entry name" value="GH92_a_mannosidase_put"/>
</dbReference>
<evidence type="ECO:0000256" key="1">
    <source>
        <dbReference type="ARBA" id="ARBA00007658"/>
    </source>
</evidence>
<dbReference type="PANTHER" id="PTHR12143">
    <property type="entry name" value="PEPTIDE N-GLYCANASE PNGASE -RELATED"/>
    <property type="match status" value="1"/>
</dbReference>
<evidence type="ECO:0000313" key="6">
    <source>
        <dbReference type="Proteomes" id="UP001221302"/>
    </source>
</evidence>
<dbReference type="SUPFAM" id="SSF48208">
    <property type="entry name" value="Six-hairpin glycosidases"/>
    <property type="match status" value="1"/>
</dbReference>
<dbReference type="Pfam" id="PF01532">
    <property type="entry name" value="Glyco_hydro_47"/>
    <property type="match status" value="1"/>
</dbReference>
<comment type="similarity">
    <text evidence="1">Belongs to the glycosyl hydrolase 47 family.</text>
</comment>
<reference evidence="5" key="1">
    <citation type="submission" date="2023-03" db="EMBL/GenBank/DDBJ databases">
        <title>Stygiobacter electus gen. nov., sp. nov., facultatively anaerobic thermotolerant bacterium of the class Ignavibacteria from a well of Yessentuki mineral water deposit.</title>
        <authorList>
            <person name="Podosokorskaya O.A."/>
            <person name="Elcheninov A.G."/>
            <person name="Petrova N.F."/>
            <person name="Zavarzina D.G."/>
            <person name="Kublanov I.V."/>
            <person name="Merkel A.Y."/>
        </authorList>
    </citation>
    <scope>NUCLEOTIDE SEQUENCE</scope>
    <source>
        <strain evidence="5">09-Me</strain>
    </source>
</reference>
<dbReference type="SUPFAM" id="SSF48225">
    <property type="entry name" value="Seven-hairpin glycosidases"/>
    <property type="match status" value="1"/>
</dbReference>
<dbReference type="InterPro" id="IPR014718">
    <property type="entry name" value="GH-type_carb-bd"/>
</dbReference>
<evidence type="ECO:0000259" key="3">
    <source>
        <dbReference type="Pfam" id="PF07971"/>
    </source>
</evidence>
<gene>
    <name evidence="5" type="ORF">P0M35_13605</name>
</gene>
<keyword evidence="2" id="KW-0732">Signal</keyword>
<name>A0AAE3P315_9BACT</name>
<dbReference type="InterPro" id="IPR012341">
    <property type="entry name" value="6hp_glycosidase-like_sf"/>
</dbReference>
<feature type="chain" id="PRO_5042000759" evidence="2">
    <location>
        <begin position="19"/>
        <end position="1171"/>
    </location>
</feature>
<dbReference type="GO" id="GO:0005509">
    <property type="term" value="F:calcium ion binding"/>
    <property type="evidence" value="ECO:0007669"/>
    <property type="project" value="InterPro"/>
</dbReference>
<dbReference type="EMBL" id="JARGDL010000030">
    <property type="protein sequence ID" value="MDF1613194.1"/>
    <property type="molecule type" value="Genomic_DNA"/>
</dbReference>
<dbReference type="AlphaFoldDB" id="A0AAE3P315"/>
<dbReference type="GO" id="GO:0016020">
    <property type="term" value="C:membrane"/>
    <property type="evidence" value="ECO:0007669"/>
    <property type="project" value="InterPro"/>
</dbReference>
<dbReference type="GO" id="GO:0004571">
    <property type="term" value="F:mannosyl-oligosaccharide 1,2-alpha-mannosidase activity"/>
    <property type="evidence" value="ECO:0007669"/>
    <property type="project" value="InterPro"/>
</dbReference>
<protein>
    <submittedName>
        <fullName evidence="5">GH92 family glycosyl hydrolase</fullName>
        <ecNumber evidence="5">3.2.1.-</ecNumber>
    </submittedName>
</protein>
<dbReference type="PRINTS" id="PR00747">
    <property type="entry name" value="GLYHDRLASE47"/>
</dbReference>
<dbReference type="InterPro" id="IPR050883">
    <property type="entry name" value="PNGase"/>
</dbReference>
<dbReference type="InterPro" id="IPR008928">
    <property type="entry name" value="6-hairpin_glycosidase_sf"/>
</dbReference>
<feature type="signal peptide" evidence="2">
    <location>
        <begin position="1"/>
        <end position="18"/>
    </location>
</feature>
<dbReference type="FunFam" id="3.30.2080.10:FF:000001">
    <property type="entry name" value="Alpha-1,2-mannosidase subfamily"/>
    <property type="match status" value="1"/>
</dbReference>
<dbReference type="InterPro" id="IPR012939">
    <property type="entry name" value="Glyco_hydro_92"/>
</dbReference>
<dbReference type="InterPro" id="IPR041371">
    <property type="entry name" value="GH92_N"/>
</dbReference>
<dbReference type="Gene3D" id="1.20.1610.10">
    <property type="entry name" value="alpha-1,2-mannosidases domains"/>
    <property type="match status" value="1"/>
</dbReference>
<dbReference type="PANTHER" id="PTHR12143:SF39">
    <property type="entry name" value="SECRETED PROTEIN"/>
    <property type="match status" value="1"/>
</dbReference>
<dbReference type="FunFam" id="1.20.1610.10:FF:000001">
    <property type="entry name" value="Putative alpha-1,2-mannosidase"/>
    <property type="match status" value="1"/>
</dbReference>
<dbReference type="InterPro" id="IPR001382">
    <property type="entry name" value="Glyco_hydro_47"/>
</dbReference>
<dbReference type="GO" id="GO:0006516">
    <property type="term" value="P:glycoprotein catabolic process"/>
    <property type="evidence" value="ECO:0007669"/>
    <property type="project" value="TreeGrafter"/>
</dbReference>
<dbReference type="InterPro" id="IPR036026">
    <property type="entry name" value="Seven-hairpin_glycosidases"/>
</dbReference>
<evidence type="ECO:0000259" key="4">
    <source>
        <dbReference type="Pfam" id="PF17678"/>
    </source>
</evidence>
<evidence type="ECO:0000256" key="2">
    <source>
        <dbReference type="SAM" id="SignalP"/>
    </source>
</evidence>